<organism evidence="1 2">
    <name type="scientific">Spirosoma linguale (strain ATCC 33905 / DSM 74 / LMG 10896 / Claus 1)</name>
    <dbReference type="NCBI Taxonomy" id="504472"/>
    <lineage>
        <taxon>Bacteria</taxon>
        <taxon>Pseudomonadati</taxon>
        <taxon>Bacteroidota</taxon>
        <taxon>Cytophagia</taxon>
        <taxon>Cytophagales</taxon>
        <taxon>Cytophagaceae</taxon>
        <taxon>Spirosoma</taxon>
    </lineage>
</organism>
<dbReference type="AlphaFoldDB" id="D2QH33"/>
<keyword evidence="2" id="KW-1185">Reference proteome</keyword>
<reference evidence="1 2" key="1">
    <citation type="journal article" date="2010" name="Stand. Genomic Sci.">
        <title>Complete genome sequence of Spirosoma linguale type strain (1).</title>
        <authorList>
            <person name="Lail K."/>
            <person name="Sikorski J."/>
            <person name="Saunders E."/>
            <person name="Lapidus A."/>
            <person name="Glavina Del Rio T."/>
            <person name="Copeland A."/>
            <person name="Tice H."/>
            <person name="Cheng J.-F."/>
            <person name="Lucas S."/>
            <person name="Nolan M."/>
            <person name="Bruce D."/>
            <person name="Goodwin L."/>
            <person name="Pitluck S."/>
            <person name="Ivanova N."/>
            <person name="Mavromatis K."/>
            <person name="Ovchinnikova G."/>
            <person name="Pati A."/>
            <person name="Chen A."/>
            <person name="Palaniappan K."/>
            <person name="Land M."/>
            <person name="Hauser L."/>
            <person name="Chang Y.-J."/>
            <person name="Jeffries C.D."/>
            <person name="Chain P."/>
            <person name="Brettin T."/>
            <person name="Detter J.C."/>
            <person name="Schuetze A."/>
            <person name="Rohde M."/>
            <person name="Tindall B.J."/>
            <person name="Goeker M."/>
            <person name="Bristow J."/>
            <person name="Eisen J.A."/>
            <person name="Markowitz V."/>
            <person name="Hugenholtz P."/>
            <person name="Kyrpides N.C."/>
            <person name="Klenk H.-P."/>
            <person name="Chen F."/>
        </authorList>
    </citation>
    <scope>NUCLEOTIDE SEQUENCE [LARGE SCALE GENOMIC DNA]</scope>
    <source>
        <strain evidence="2">ATCC 33905 / DSM 74 / LMG 10896 / Claus 1</strain>
    </source>
</reference>
<dbReference type="HOGENOM" id="CLU_741676_0_0_10"/>
<dbReference type="RefSeq" id="WP_012925351.1">
    <property type="nucleotide sequence ID" value="NC_013730.1"/>
</dbReference>
<name>D2QH33_SPILD</name>
<dbReference type="InterPro" id="IPR015943">
    <property type="entry name" value="WD40/YVTN_repeat-like_dom_sf"/>
</dbReference>
<dbReference type="KEGG" id="sli:Slin_0736"/>
<accession>D2QH33</accession>
<dbReference type="STRING" id="504472.Slin_0736"/>
<sequence>MKVPFSVLFFLFLLFGNIQTVRSQQVDKQVGYKDFSLTGKSILLLTKSGRLDLFNTLTTRQALTVETDAPVVAATIDREGTIVIGDTNHLIQRYDSRKKTWRVLFSYTGKLISIVFNSQNQGFLITDKGIVDAQTHTTYFPDSTFYTNSQIRYRRGWFYPPISFLDHQDNLWLGFDHGEWGGDVFAFDTQKRAFRRLQTEQLGMTMSPVNGFCDDQQQVYMSGGVSHMFLTHGSISRFTNDVATPVLQSKDKETPTNVVMEDPRTGKKEKKLLIAWKGGHRIGPMTYNPTNKCLYFYSQFGIFKGSPTADLSDIKQWQNVLKLNLKWTAGSPNAVGPAMNVLKMEFTPNGTLLFLTEHNGLGVYDGKNLRFIQ</sequence>
<dbReference type="SUPFAM" id="SSF50969">
    <property type="entry name" value="YVTN repeat-like/Quinoprotein amine dehydrogenase"/>
    <property type="match status" value="1"/>
</dbReference>
<evidence type="ECO:0000313" key="1">
    <source>
        <dbReference type="EMBL" id="ADB36799.1"/>
    </source>
</evidence>
<gene>
    <name evidence="1" type="ordered locus">Slin_0736</name>
</gene>
<proteinExistence type="predicted"/>
<dbReference type="eggNOG" id="ENOG5032Z5U">
    <property type="taxonomic scope" value="Bacteria"/>
</dbReference>
<evidence type="ECO:0000313" key="2">
    <source>
        <dbReference type="Proteomes" id="UP000002028"/>
    </source>
</evidence>
<dbReference type="InterPro" id="IPR011044">
    <property type="entry name" value="Quino_amine_DH_bsu"/>
</dbReference>
<dbReference type="Proteomes" id="UP000002028">
    <property type="component" value="Chromosome"/>
</dbReference>
<dbReference type="Gene3D" id="2.130.10.10">
    <property type="entry name" value="YVTN repeat-like/Quinoprotein amine dehydrogenase"/>
    <property type="match status" value="1"/>
</dbReference>
<dbReference type="EMBL" id="CP001769">
    <property type="protein sequence ID" value="ADB36799.1"/>
    <property type="molecule type" value="Genomic_DNA"/>
</dbReference>
<protein>
    <submittedName>
        <fullName evidence="1">Uncharacterized protein</fullName>
    </submittedName>
</protein>